<keyword evidence="1" id="KW-1133">Transmembrane helix</keyword>
<dbReference type="InterPro" id="IPR050640">
    <property type="entry name" value="Bact_2-comp_sensor_kinase"/>
</dbReference>
<proteinExistence type="predicted"/>
<keyword evidence="3" id="KW-0418">Kinase</keyword>
<evidence type="ECO:0000256" key="1">
    <source>
        <dbReference type="SAM" id="Phobius"/>
    </source>
</evidence>
<feature type="transmembrane region" description="Helical" evidence="1">
    <location>
        <begin position="110"/>
        <end position="132"/>
    </location>
</feature>
<keyword evidence="3" id="KW-0808">Transferase</keyword>
<dbReference type="EC" id="2.7.3.-" evidence="3"/>
<keyword evidence="1" id="KW-0472">Membrane</keyword>
<dbReference type="GO" id="GO:0000155">
    <property type="term" value="F:phosphorelay sensor kinase activity"/>
    <property type="evidence" value="ECO:0007669"/>
    <property type="project" value="InterPro"/>
</dbReference>
<dbReference type="GO" id="GO:0016020">
    <property type="term" value="C:membrane"/>
    <property type="evidence" value="ECO:0007669"/>
    <property type="project" value="InterPro"/>
</dbReference>
<dbReference type="PANTHER" id="PTHR34220">
    <property type="entry name" value="SENSOR HISTIDINE KINASE YPDA"/>
    <property type="match status" value="1"/>
</dbReference>
<name>A0A3B0V594_9ZZZZ</name>
<evidence type="ECO:0000259" key="2">
    <source>
        <dbReference type="Pfam" id="PF06580"/>
    </source>
</evidence>
<dbReference type="InterPro" id="IPR036890">
    <property type="entry name" value="HATPase_C_sf"/>
</dbReference>
<sequence>MNKQRAYWVIQSIGWSLYALILILGGYVVSNKFQPLMAMPILVEAMFFFVLTHFYRILNKKWHWFHLPVLKLLPKMLVSIFVMAIPIYFIRVFVSYLLDIYSPNLLSANNIIGNIIGNFFALFIWTSLYYAFHYFERYNLSLKYEVAMKRMELDRLKSQLNPHFIFNALNSIRALVDENPSKSKQAINHLSNILRSSLSADRTELILFREEMETVQDYLAMETIRFEERLNFNIDISNSANIVLVPPLMFQTLVENGIKHGISKLKKGGKITINAFVKDKYLIVEIRNTGVLHKNAVAESGYGIKNTIQRLEIIFNGKAEFKISNESKNMVLTLVQIPIGN</sequence>
<gene>
    <name evidence="3" type="ORF">MNBD_BACTEROID06-533</name>
</gene>
<feature type="transmembrane region" description="Helical" evidence="1">
    <location>
        <begin position="7"/>
        <end position="30"/>
    </location>
</feature>
<reference evidence="3" key="1">
    <citation type="submission" date="2018-06" db="EMBL/GenBank/DDBJ databases">
        <authorList>
            <person name="Zhirakovskaya E."/>
        </authorList>
    </citation>
    <scope>NUCLEOTIDE SEQUENCE</scope>
</reference>
<dbReference type="AlphaFoldDB" id="A0A3B0V594"/>
<feature type="transmembrane region" description="Helical" evidence="1">
    <location>
        <begin position="76"/>
        <end position="98"/>
    </location>
</feature>
<protein>
    <submittedName>
        <fullName evidence="3">Autolysin sensor kinase</fullName>
        <ecNumber evidence="3">2.7.3.-</ecNumber>
    </submittedName>
</protein>
<feature type="domain" description="Signal transduction histidine kinase internal region" evidence="2">
    <location>
        <begin position="151"/>
        <end position="230"/>
    </location>
</feature>
<accession>A0A3B0V594</accession>
<dbReference type="SUPFAM" id="SSF55874">
    <property type="entry name" value="ATPase domain of HSP90 chaperone/DNA topoisomerase II/histidine kinase"/>
    <property type="match status" value="1"/>
</dbReference>
<dbReference type="EMBL" id="UOES01000184">
    <property type="protein sequence ID" value="VAW27126.1"/>
    <property type="molecule type" value="Genomic_DNA"/>
</dbReference>
<dbReference type="Gene3D" id="3.30.565.10">
    <property type="entry name" value="Histidine kinase-like ATPase, C-terminal domain"/>
    <property type="match status" value="1"/>
</dbReference>
<feature type="transmembrane region" description="Helical" evidence="1">
    <location>
        <begin position="36"/>
        <end position="55"/>
    </location>
</feature>
<dbReference type="InterPro" id="IPR010559">
    <property type="entry name" value="Sig_transdc_His_kin_internal"/>
</dbReference>
<evidence type="ECO:0000313" key="3">
    <source>
        <dbReference type="EMBL" id="VAW27126.1"/>
    </source>
</evidence>
<dbReference type="PANTHER" id="PTHR34220:SF7">
    <property type="entry name" value="SENSOR HISTIDINE KINASE YPDA"/>
    <property type="match status" value="1"/>
</dbReference>
<keyword evidence="1" id="KW-0812">Transmembrane</keyword>
<organism evidence="3">
    <name type="scientific">hydrothermal vent metagenome</name>
    <dbReference type="NCBI Taxonomy" id="652676"/>
    <lineage>
        <taxon>unclassified sequences</taxon>
        <taxon>metagenomes</taxon>
        <taxon>ecological metagenomes</taxon>
    </lineage>
</organism>
<dbReference type="Pfam" id="PF06580">
    <property type="entry name" value="His_kinase"/>
    <property type="match status" value="1"/>
</dbReference>